<proteinExistence type="predicted"/>
<feature type="compositionally biased region" description="Low complexity" evidence="1">
    <location>
        <begin position="76"/>
        <end position="87"/>
    </location>
</feature>
<dbReference type="PANTHER" id="PTHR43606">
    <property type="entry name" value="PHOSPHATASE, PUTATIVE (AFU_ORTHOLOGUE AFUA_6G08710)-RELATED"/>
    <property type="match status" value="1"/>
</dbReference>
<evidence type="ECO:0000313" key="4">
    <source>
        <dbReference type="Proteomes" id="UP000005801"/>
    </source>
</evidence>
<sequence>MTEPECPENVVPAATDAVEAAAEVGSELGVDRRTFLRMGAGAAATLAVTACADDGVAGDGEDTGTDTGGDDEVGSTDETGTETGSSDDTTDSTETETTETTEESTETEGEETDTTGGEDPCLEGEIIDFDPEALDYEEQLFPLAVMAGEMRPESVMLAVYIDDAQPKTLRVWLPTDTPGQVELVKEMEVTPNADGYLKVTVDGLCPGTWYRYGYFTSDGQSFLGRSLLGEVRTAIAEDSLEPVVVAMSACNGSSFDWPALDRTAEEYYDVFCHLGDMAYNDGAFSTGEYRDRWKQYLSAQGFKDVYGLAGLYATWDDHEITDNSDFDRETNDPNELEKKSNALNAYFEVLPIEGGEGNFQLWRSFRWGLTAEFIVLDCRYERLPSQGEYMTQAQMDWLKQTLLDSPCHFKVILNSVPITNMPFIWDIAASDRWEGFPDSRSELLNFIDDEQIENIWFISGDFHVCFVSRIESMGANLAARTREIAVTGGNTNILGSSLTLSGHFDYGAGQPRGCVLTFDPSTDSVNCRFINPDGGDDYNEDLTQD</sequence>
<accession>A6GCA9</accession>
<protein>
    <submittedName>
        <fullName evidence="3">Phosphodiesterase/alkaline phosphatase D</fullName>
    </submittedName>
</protein>
<evidence type="ECO:0000259" key="2">
    <source>
        <dbReference type="Pfam" id="PF09423"/>
    </source>
</evidence>
<dbReference type="SUPFAM" id="SSF56300">
    <property type="entry name" value="Metallo-dependent phosphatases"/>
    <property type="match status" value="1"/>
</dbReference>
<dbReference type="Proteomes" id="UP000005801">
    <property type="component" value="Unassembled WGS sequence"/>
</dbReference>
<dbReference type="Gene3D" id="2.60.40.380">
    <property type="entry name" value="Purple acid phosphatase-like, N-terminal"/>
    <property type="match status" value="1"/>
</dbReference>
<dbReference type="Gene3D" id="3.60.21.70">
    <property type="entry name" value="PhoD-like phosphatase"/>
    <property type="match status" value="1"/>
</dbReference>
<dbReference type="PANTHER" id="PTHR43606:SF2">
    <property type="entry name" value="ALKALINE PHOSPHATASE FAMILY PROTEIN (AFU_ORTHOLOGUE AFUA_5G03860)"/>
    <property type="match status" value="1"/>
</dbReference>
<dbReference type="InterPro" id="IPR029052">
    <property type="entry name" value="Metallo-depent_PP-like"/>
</dbReference>
<dbReference type="OrthoDB" id="292013at2"/>
<dbReference type="PROSITE" id="PS51318">
    <property type="entry name" value="TAT"/>
    <property type="match status" value="1"/>
</dbReference>
<dbReference type="Pfam" id="PF09423">
    <property type="entry name" value="PhoD"/>
    <property type="match status" value="1"/>
</dbReference>
<evidence type="ECO:0000313" key="3">
    <source>
        <dbReference type="EMBL" id="EDM76468.1"/>
    </source>
</evidence>
<dbReference type="InterPro" id="IPR018946">
    <property type="entry name" value="PhoD-like_MPP"/>
</dbReference>
<dbReference type="CDD" id="cd07389">
    <property type="entry name" value="MPP_PhoD"/>
    <property type="match status" value="1"/>
</dbReference>
<reference evidence="3 4" key="1">
    <citation type="submission" date="2007-06" db="EMBL/GenBank/DDBJ databases">
        <authorList>
            <person name="Shimkets L."/>
            <person name="Ferriera S."/>
            <person name="Johnson J."/>
            <person name="Kravitz S."/>
            <person name="Beeson K."/>
            <person name="Sutton G."/>
            <person name="Rogers Y.-H."/>
            <person name="Friedman R."/>
            <person name="Frazier M."/>
            <person name="Venter J.C."/>
        </authorList>
    </citation>
    <scope>NUCLEOTIDE SEQUENCE [LARGE SCALE GENOMIC DNA]</scope>
    <source>
        <strain evidence="3 4">SIR-1</strain>
    </source>
</reference>
<keyword evidence="4" id="KW-1185">Reference proteome</keyword>
<comment type="caution">
    <text evidence="3">The sequence shown here is derived from an EMBL/GenBank/DDBJ whole genome shotgun (WGS) entry which is preliminary data.</text>
</comment>
<feature type="compositionally biased region" description="Acidic residues" evidence="1">
    <location>
        <begin position="59"/>
        <end position="75"/>
    </location>
</feature>
<feature type="region of interest" description="Disordered" evidence="1">
    <location>
        <begin position="54"/>
        <end position="124"/>
    </location>
</feature>
<dbReference type="InterPro" id="IPR038607">
    <property type="entry name" value="PhoD-like_sf"/>
</dbReference>
<dbReference type="InterPro" id="IPR006311">
    <property type="entry name" value="TAT_signal"/>
</dbReference>
<organism evidence="3 4">
    <name type="scientific">Plesiocystis pacifica SIR-1</name>
    <dbReference type="NCBI Taxonomy" id="391625"/>
    <lineage>
        <taxon>Bacteria</taxon>
        <taxon>Pseudomonadati</taxon>
        <taxon>Myxococcota</taxon>
        <taxon>Polyangia</taxon>
        <taxon>Nannocystales</taxon>
        <taxon>Nannocystaceae</taxon>
        <taxon>Plesiocystis</taxon>
    </lineage>
</organism>
<feature type="compositionally biased region" description="Acidic residues" evidence="1">
    <location>
        <begin position="88"/>
        <end position="113"/>
    </location>
</feature>
<dbReference type="STRING" id="391625.PPSIR1_00877"/>
<dbReference type="InterPro" id="IPR052900">
    <property type="entry name" value="Phospholipid_Metab_Enz"/>
</dbReference>
<dbReference type="eggNOG" id="COG3540">
    <property type="taxonomic scope" value="Bacteria"/>
</dbReference>
<dbReference type="AlphaFoldDB" id="A6GCA9"/>
<dbReference type="RefSeq" id="WP_006974350.1">
    <property type="nucleotide sequence ID" value="NZ_ABCS01000064.1"/>
</dbReference>
<gene>
    <name evidence="3" type="ORF">PPSIR1_00877</name>
</gene>
<name>A6GCA9_9BACT</name>
<dbReference type="EMBL" id="ABCS01000064">
    <property type="protein sequence ID" value="EDM76468.1"/>
    <property type="molecule type" value="Genomic_DNA"/>
</dbReference>
<feature type="domain" description="PhoD-like phosphatase metallophosphatase" evidence="2">
    <location>
        <begin position="257"/>
        <end position="473"/>
    </location>
</feature>
<evidence type="ECO:0000256" key="1">
    <source>
        <dbReference type="SAM" id="MobiDB-lite"/>
    </source>
</evidence>